<dbReference type="KEGG" id="rgl:CS053_10955"/>
<gene>
    <name evidence="2" type="ORF">CS053_10955</name>
</gene>
<reference evidence="2 3" key="1">
    <citation type="submission" date="2019-08" db="EMBL/GenBank/DDBJ databases">
        <title>Complete genome sequence of Rhodanobacter glycinis strain T01E-68 isolated from tomato root.</title>
        <authorList>
            <person name="Weon H.-Y."/>
            <person name="Lee S.A."/>
        </authorList>
    </citation>
    <scope>NUCLEOTIDE SEQUENCE [LARGE SCALE GENOMIC DNA]</scope>
    <source>
        <strain evidence="2 3">T01E-68</strain>
    </source>
</reference>
<dbReference type="InterPro" id="IPR018306">
    <property type="entry name" value="Phage_T5_Orf172_DNA-bd"/>
</dbReference>
<evidence type="ECO:0000259" key="1">
    <source>
        <dbReference type="Pfam" id="PF10544"/>
    </source>
</evidence>
<evidence type="ECO:0000313" key="2">
    <source>
        <dbReference type="EMBL" id="QEE24956.1"/>
    </source>
</evidence>
<name>A0A5B9E423_9GAMM</name>
<feature type="domain" description="Bacteriophage T5 Orf172 DNA-binding" evidence="1">
    <location>
        <begin position="54"/>
        <end position="143"/>
    </location>
</feature>
<dbReference type="EMBL" id="CP042807">
    <property type="protein sequence ID" value="QEE24956.1"/>
    <property type="molecule type" value="Genomic_DNA"/>
</dbReference>
<dbReference type="AlphaFoldDB" id="A0A5B9E423"/>
<dbReference type="Pfam" id="PF10544">
    <property type="entry name" value="T5orf172"/>
    <property type="match status" value="1"/>
</dbReference>
<proteinExistence type="predicted"/>
<evidence type="ECO:0000313" key="3">
    <source>
        <dbReference type="Proteomes" id="UP000321807"/>
    </source>
</evidence>
<dbReference type="Proteomes" id="UP000321807">
    <property type="component" value="Chromosome"/>
</dbReference>
<accession>A0A5B9E423</accession>
<sequence length="242" mass="27697">MGERGGCQSSDRAPTEGSHSIARRIGCAIARLSLKQLESDAFIHPRFADAGRTYVYVLPCHGEDLLKVGFTRDPMQRFRTLHRRFYAFFDLEAALLIETEHLREARRLERLFIERWPEHQAPAPLAIPHSAAGHTEWFRGIRAAVSGFANTLAQRYGYEMHAPLRAWLSARFRERSDVLFDWALRMLDFIEYQTLNVSPEDRTGVYAQALGDALDACRSVGLDVDTLVPDSVLRWYEKRSDS</sequence>
<organism evidence="2 3">
    <name type="scientific">Rhodanobacter glycinis</name>
    <dbReference type="NCBI Taxonomy" id="582702"/>
    <lineage>
        <taxon>Bacteria</taxon>
        <taxon>Pseudomonadati</taxon>
        <taxon>Pseudomonadota</taxon>
        <taxon>Gammaproteobacteria</taxon>
        <taxon>Lysobacterales</taxon>
        <taxon>Rhodanobacteraceae</taxon>
        <taxon>Rhodanobacter</taxon>
    </lineage>
</organism>
<protein>
    <submittedName>
        <fullName evidence="2">GIY-YIG nuclease family protein</fullName>
    </submittedName>
</protein>